<sequence length="143" mass="16320" precursor="true">MRLLSMITLALAFSPFAISQDPTTQSKIADATQDVVPSETSTQPLDFWMQKKLDYSTAILRGLAFSDFDLIETNANQMRMLNKIEGFVRNRNPEYRGHVHAFERVTDEVIRQAKQENIDGVTLAYHQLTVSCVRCHQSLREAE</sequence>
<dbReference type="SUPFAM" id="SSF47175">
    <property type="entry name" value="Cytochromes"/>
    <property type="match status" value="1"/>
</dbReference>
<evidence type="ECO:0008006" key="4">
    <source>
        <dbReference type="Google" id="ProtNLM"/>
    </source>
</evidence>
<gene>
    <name evidence="2" type="ORF">Poly51_38370</name>
</gene>
<accession>A0A5C6EPL8</accession>
<keyword evidence="1" id="KW-0732">Signal</keyword>
<reference evidence="2 3" key="1">
    <citation type="submission" date="2019-02" db="EMBL/GenBank/DDBJ databases">
        <title>Deep-cultivation of Planctomycetes and their phenomic and genomic characterization uncovers novel biology.</title>
        <authorList>
            <person name="Wiegand S."/>
            <person name="Jogler M."/>
            <person name="Boedeker C."/>
            <person name="Pinto D."/>
            <person name="Vollmers J."/>
            <person name="Rivas-Marin E."/>
            <person name="Kohn T."/>
            <person name="Peeters S.H."/>
            <person name="Heuer A."/>
            <person name="Rast P."/>
            <person name="Oberbeckmann S."/>
            <person name="Bunk B."/>
            <person name="Jeske O."/>
            <person name="Meyerdierks A."/>
            <person name="Storesund J.E."/>
            <person name="Kallscheuer N."/>
            <person name="Luecker S."/>
            <person name="Lage O.M."/>
            <person name="Pohl T."/>
            <person name="Merkel B.J."/>
            <person name="Hornburger P."/>
            <person name="Mueller R.-W."/>
            <person name="Bruemmer F."/>
            <person name="Labrenz M."/>
            <person name="Spormann A.M."/>
            <person name="Op Den Camp H."/>
            <person name="Overmann J."/>
            <person name="Amann R."/>
            <person name="Jetten M.S.M."/>
            <person name="Mascher T."/>
            <person name="Medema M.H."/>
            <person name="Devos D.P."/>
            <person name="Kaster A.-K."/>
            <person name="Ovreas L."/>
            <person name="Rohde M."/>
            <person name="Galperin M.Y."/>
            <person name="Jogler C."/>
        </authorList>
    </citation>
    <scope>NUCLEOTIDE SEQUENCE [LARGE SCALE GENOMIC DNA]</scope>
    <source>
        <strain evidence="2 3">Poly51</strain>
    </source>
</reference>
<proteinExistence type="predicted"/>
<feature type="signal peptide" evidence="1">
    <location>
        <begin position="1"/>
        <end position="19"/>
    </location>
</feature>
<dbReference type="EMBL" id="SJPW01000005">
    <property type="protein sequence ID" value="TWU50545.1"/>
    <property type="molecule type" value="Genomic_DNA"/>
</dbReference>
<name>A0A5C6EPL8_9BACT</name>
<dbReference type="Proteomes" id="UP000318288">
    <property type="component" value="Unassembled WGS sequence"/>
</dbReference>
<organism evidence="2 3">
    <name type="scientific">Rubripirellula tenax</name>
    <dbReference type="NCBI Taxonomy" id="2528015"/>
    <lineage>
        <taxon>Bacteria</taxon>
        <taxon>Pseudomonadati</taxon>
        <taxon>Planctomycetota</taxon>
        <taxon>Planctomycetia</taxon>
        <taxon>Pirellulales</taxon>
        <taxon>Pirellulaceae</taxon>
        <taxon>Rubripirellula</taxon>
    </lineage>
</organism>
<dbReference type="GO" id="GO:0009055">
    <property type="term" value="F:electron transfer activity"/>
    <property type="evidence" value="ECO:0007669"/>
    <property type="project" value="InterPro"/>
</dbReference>
<evidence type="ECO:0000313" key="3">
    <source>
        <dbReference type="Proteomes" id="UP000318288"/>
    </source>
</evidence>
<dbReference type="GO" id="GO:0005506">
    <property type="term" value="F:iron ion binding"/>
    <property type="evidence" value="ECO:0007669"/>
    <property type="project" value="InterPro"/>
</dbReference>
<evidence type="ECO:0000313" key="2">
    <source>
        <dbReference type="EMBL" id="TWU50545.1"/>
    </source>
</evidence>
<dbReference type="OrthoDB" id="287770at2"/>
<protein>
    <recommendedName>
        <fullName evidence="4">Cytochrome C</fullName>
    </recommendedName>
</protein>
<dbReference type="InterPro" id="IPR010980">
    <property type="entry name" value="Cyt_c/b562"/>
</dbReference>
<dbReference type="RefSeq" id="WP_146459269.1">
    <property type="nucleotide sequence ID" value="NZ_SJPW01000005.1"/>
</dbReference>
<comment type="caution">
    <text evidence="2">The sequence shown here is derived from an EMBL/GenBank/DDBJ whole genome shotgun (WGS) entry which is preliminary data.</text>
</comment>
<keyword evidence="3" id="KW-1185">Reference proteome</keyword>
<evidence type="ECO:0000256" key="1">
    <source>
        <dbReference type="SAM" id="SignalP"/>
    </source>
</evidence>
<feature type="chain" id="PRO_5023098323" description="Cytochrome C" evidence="1">
    <location>
        <begin position="20"/>
        <end position="143"/>
    </location>
</feature>
<dbReference type="AlphaFoldDB" id="A0A5C6EPL8"/>
<dbReference type="GO" id="GO:0022900">
    <property type="term" value="P:electron transport chain"/>
    <property type="evidence" value="ECO:0007669"/>
    <property type="project" value="InterPro"/>
</dbReference>
<dbReference type="GO" id="GO:0020037">
    <property type="term" value="F:heme binding"/>
    <property type="evidence" value="ECO:0007669"/>
    <property type="project" value="InterPro"/>
</dbReference>